<evidence type="ECO:0000313" key="2">
    <source>
        <dbReference type="EMBL" id="WHQ68580.1"/>
    </source>
</evidence>
<dbReference type="Proteomes" id="UP001223720">
    <property type="component" value="Chromosome"/>
</dbReference>
<evidence type="ECO:0000313" key="3">
    <source>
        <dbReference type="Proteomes" id="UP001223720"/>
    </source>
</evidence>
<dbReference type="InterPro" id="IPR017740">
    <property type="entry name" value="TssA-like"/>
</dbReference>
<dbReference type="Pfam" id="PF06812">
    <property type="entry name" value="ImpA_N"/>
    <property type="match status" value="1"/>
</dbReference>
<dbReference type="RefSeq" id="WP_283535183.1">
    <property type="nucleotide sequence ID" value="NZ_CP073633.1"/>
</dbReference>
<sequence length="443" mass="47091">MALDLDPSKFLEPLSADLPCGQDLDDAGDDDYFNVLARVESQLPVSFLTRDEYGKLVLFDHSKINFELESDLLLSLLERTRDLRVLALLARLAALNRDLRGLRQILVTVAGLLEAQWEAVHPRGQAGDFGQRADALQSLADAPTVILPLQHLTLFASRRLGQVSFRMLMVADGEVPPAGDDPVPDRAAIARAQDDADPEELKPLRVDLATIAGSLEKIAAVSTARGGSRGAVDLRRLIELVGQMRAFLDRSDAILAVPEAAALESSPPAQDAPAAARGTAADRIASSADAAAALVAVSVYLRHHEPSSPAEVLVRQAQTLLGKSFVDVMQILMPNHASEAGIVIGAGRGLRLSFDQLLAVPDARAAGEAQEGGAEESGARAEAPAFKAETRAEAIALLRGVGAHFRRAEPASPIPLLLDKAAGLADRDFLAILKEVLVEGRSD</sequence>
<dbReference type="AlphaFoldDB" id="A0AAX3WAX8"/>
<dbReference type="PANTHER" id="PTHR37951">
    <property type="entry name" value="CYTOPLASMIC PROTEIN-RELATED"/>
    <property type="match status" value="1"/>
</dbReference>
<proteinExistence type="predicted"/>
<dbReference type="PANTHER" id="PTHR37951:SF1">
    <property type="entry name" value="TYPE VI SECRETION SYSTEM COMPONENT TSSA1"/>
    <property type="match status" value="1"/>
</dbReference>
<dbReference type="InterPro" id="IPR010657">
    <property type="entry name" value="ImpA_N"/>
</dbReference>
<evidence type="ECO:0000259" key="1">
    <source>
        <dbReference type="Pfam" id="PF06812"/>
    </source>
</evidence>
<reference evidence="2" key="1">
    <citation type="journal article" date="2022" name="Biotechnol. Bioprocess Eng.">
        <title>Pan-genome Analysis Reveals Comparative Genomic Features of Central Metabolic Pathways in Methylorubrum extorquens.</title>
        <authorList>
            <person name="Lee G.M."/>
            <person name="Scott-Nevros Z.K."/>
            <person name="Lee S.-M."/>
            <person name="Kim D."/>
        </authorList>
    </citation>
    <scope>NUCLEOTIDE SEQUENCE</scope>
    <source>
        <strain evidence="2">ATCC 55366</strain>
    </source>
</reference>
<name>A0AAX3WAX8_METEX</name>
<gene>
    <name evidence="2" type="ORF">KEC54_19680</name>
</gene>
<dbReference type="EMBL" id="CP073633">
    <property type="protein sequence ID" value="WHQ68580.1"/>
    <property type="molecule type" value="Genomic_DNA"/>
</dbReference>
<feature type="domain" description="ImpA N-terminal" evidence="1">
    <location>
        <begin position="11"/>
        <end position="140"/>
    </location>
</feature>
<accession>A0AAX3WAX8</accession>
<protein>
    <submittedName>
        <fullName evidence="2">Type VI secretion system ImpA family N-terminal domain-containing protein</fullName>
    </submittedName>
</protein>
<organism evidence="2 3">
    <name type="scientific">Methylorubrum extorquens</name>
    <name type="common">Methylobacterium dichloromethanicum</name>
    <name type="synonym">Methylobacterium extorquens</name>
    <dbReference type="NCBI Taxonomy" id="408"/>
    <lineage>
        <taxon>Bacteria</taxon>
        <taxon>Pseudomonadati</taxon>
        <taxon>Pseudomonadota</taxon>
        <taxon>Alphaproteobacteria</taxon>
        <taxon>Hyphomicrobiales</taxon>
        <taxon>Methylobacteriaceae</taxon>
        <taxon>Methylorubrum</taxon>
    </lineage>
</organism>